<evidence type="ECO:0000313" key="2">
    <source>
        <dbReference type="EMBL" id="TDM12472.1"/>
    </source>
</evidence>
<dbReference type="EMBL" id="SCWF01000016">
    <property type="protein sequence ID" value="TDM12472.1"/>
    <property type="molecule type" value="Genomic_DNA"/>
</dbReference>
<dbReference type="PROSITE" id="PS50911">
    <property type="entry name" value="CHAP"/>
    <property type="match status" value="1"/>
</dbReference>
<sequence>MKKPVIFIIIIVLGISGYLTRDTWTAYQEELKIRWMPDPMAFNTYDRGQCTFYVFEKVKADGKMIERTWHDAKYWKEGAEEDGYTVNQTPVEGALLQSSRGEQGHVAYVEHVYQNGKVRVSEMNYIKPYHVSERILTQEDIKRYQFIHPKDNPKS</sequence>
<name>A0A4R6BVS2_9STAP</name>
<keyword evidence="3" id="KW-1185">Reference proteome</keyword>
<feature type="domain" description="Peptidase C51" evidence="1">
    <location>
        <begin position="25"/>
        <end position="148"/>
    </location>
</feature>
<dbReference type="SUPFAM" id="SSF54001">
    <property type="entry name" value="Cysteine proteinases"/>
    <property type="match status" value="1"/>
</dbReference>
<evidence type="ECO:0000259" key="1">
    <source>
        <dbReference type="PROSITE" id="PS50911"/>
    </source>
</evidence>
<dbReference type="InterPro" id="IPR007921">
    <property type="entry name" value="CHAP_dom"/>
</dbReference>
<dbReference type="Pfam" id="PF05257">
    <property type="entry name" value="CHAP"/>
    <property type="match status" value="1"/>
</dbReference>
<dbReference type="OrthoDB" id="2389353at2"/>
<evidence type="ECO:0000313" key="3">
    <source>
        <dbReference type="Proteomes" id="UP000294843"/>
    </source>
</evidence>
<gene>
    <name evidence="2" type="ORF">ERX55_10725</name>
</gene>
<protein>
    <submittedName>
        <fullName evidence="2">CHAP domain-containing protein</fullName>
    </submittedName>
</protein>
<accession>A0A4R6BVS2</accession>
<comment type="caution">
    <text evidence="2">The sequence shown here is derived from an EMBL/GenBank/DDBJ whole genome shotgun (WGS) entry which is preliminary data.</text>
</comment>
<dbReference type="InterPro" id="IPR038765">
    <property type="entry name" value="Papain-like_cys_pep_sf"/>
</dbReference>
<dbReference type="AlphaFoldDB" id="A0A4R6BVS2"/>
<proteinExistence type="predicted"/>
<dbReference type="RefSeq" id="WP_133452588.1">
    <property type="nucleotide sequence ID" value="NZ_SCWF01000016.1"/>
</dbReference>
<reference evidence="2 3" key="1">
    <citation type="submission" date="2019-01" db="EMBL/GenBank/DDBJ databases">
        <title>Draft genome sequences of the type strains of six Macrococcus species.</title>
        <authorList>
            <person name="Mazhar S."/>
            <person name="Altermann E."/>
            <person name="Hill C."/>
            <person name="Mcauliffe O."/>
        </authorList>
    </citation>
    <scope>NUCLEOTIDE SEQUENCE [LARGE SCALE GENOMIC DNA]</scope>
    <source>
        <strain evidence="2 3">ATCC 51825</strain>
    </source>
</reference>
<dbReference type="Proteomes" id="UP000294843">
    <property type="component" value="Unassembled WGS sequence"/>
</dbReference>
<dbReference type="Gene3D" id="3.90.1720.10">
    <property type="entry name" value="endopeptidase domain like (from Nostoc punctiforme)"/>
    <property type="match status" value="1"/>
</dbReference>
<organism evidence="2 3">
    <name type="scientific">Macrococcus bovicus</name>
    <dbReference type="NCBI Taxonomy" id="69968"/>
    <lineage>
        <taxon>Bacteria</taxon>
        <taxon>Bacillati</taxon>
        <taxon>Bacillota</taxon>
        <taxon>Bacilli</taxon>
        <taxon>Bacillales</taxon>
        <taxon>Staphylococcaceae</taxon>
        <taxon>Macrococcus</taxon>
    </lineage>
</organism>